<dbReference type="EMBL" id="BGPR01079435">
    <property type="protein sequence ID" value="GBL74494.1"/>
    <property type="molecule type" value="Genomic_DNA"/>
</dbReference>
<organism evidence="2 3">
    <name type="scientific">Araneus ventricosus</name>
    <name type="common">Orbweaver spider</name>
    <name type="synonym">Epeira ventricosa</name>
    <dbReference type="NCBI Taxonomy" id="182803"/>
    <lineage>
        <taxon>Eukaryota</taxon>
        <taxon>Metazoa</taxon>
        <taxon>Ecdysozoa</taxon>
        <taxon>Arthropoda</taxon>
        <taxon>Chelicerata</taxon>
        <taxon>Arachnida</taxon>
        <taxon>Araneae</taxon>
        <taxon>Araneomorphae</taxon>
        <taxon>Entelegynae</taxon>
        <taxon>Araneoidea</taxon>
        <taxon>Araneidae</taxon>
        <taxon>Araneus</taxon>
    </lineage>
</organism>
<keyword evidence="3" id="KW-1185">Reference proteome</keyword>
<feature type="region of interest" description="Disordered" evidence="1">
    <location>
        <begin position="155"/>
        <end position="175"/>
    </location>
</feature>
<evidence type="ECO:0000313" key="3">
    <source>
        <dbReference type="Proteomes" id="UP000499080"/>
    </source>
</evidence>
<evidence type="ECO:0000313" key="2">
    <source>
        <dbReference type="EMBL" id="GBL74494.1"/>
    </source>
</evidence>
<sequence>MTGGLKVRNPIPPKIRRVWGLLHAKPYIVAKRPPVGVARKFGEGVTTQVKAYQDMDNQRLGSIKNNSSMSIETSLLSLEIIQDYTTDEKPMNIAERISSSPDGRLGQTKENVRTLEPKSLKSDRECKAIRVSVIISPIKHIRNIVKDRTIEAEEPSCSSEAQRNKDFESSSVKII</sequence>
<protein>
    <submittedName>
        <fullName evidence="2">Uncharacterized protein</fullName>
    </submittedName>
</protein>
<gene>
    <name evidence="2" type="ORF">AVEN_188871_1</name>
</gene>
<evidence type="ECO:0000256" key="1">
    <source>
        <dbReference type="SAM" id="MobiDB-lite"/>
    </source>
</evidence>
<proteinExistence type="predicted"/>
<accession>A0A4Y2A6E4</accession>
<name>A0A4Y2A6E4_ARAVE</name>
<comment type="caution">
    <text evidence="2">The sequence shown here is derived from an EMBL/GenBank/DDBJ whole genome shotgun (WGS) entry which is preliminary data.</text>
</comment>
<reference evidence="2 3" key="1">
    <citation type="journal article" date="2019" name="Sci. Rep.">
        <title>Orb-weaving spider Araneus ventricosus genome elucidates the spidroin gene catalogue.</title>
        <authorList>
            <person name="Kono N."/>
            <person name="Nakamura H."/>
            <person name="Ohtoshi R."/>
            <person name="Moran D.A.P."/>
            <person name="Shinohara A."/>
            <person name="Yoshida Y."/>
            <person name="Fujiwara M."/>
            <person name="Mori M."/>
            <person name="Tomita M."/>
            <person name="Arakawa K."/>
        </authorList>
    </citation>
    <scope>NUCLEOTIDE SEQUENCE [LARGE SCALE GENOMIC DNA]</scope>
</reference>
<dbReference type="Proteomes" id="UP000499080">
    <property type="component" value="Unassembled WGS sequence"/>
</dbReference>
<dbReference type="AlphaFoldDB" id="A0A4Y2A6E4"/>